<dbReference type="PANTHER" id="PTHR13675">
    <property type="entry name" value="LYR MOTIF-CONTAINING PROTEIN 2"/>
    <property type="match status" value="1"/>
</dbReference>
<keyword evidence="3" id="KW-0143">Chaperone</keyword>
<dbReference type="CDD" id="cd20268">
    <property type="entry name" value="Complex1_LYR_SDHAF1_LYRM8"/>
    <property type="match status" value="1"/>
</dbReference>
<dbReference type="InterPro" id="IPR008011">
    <property type="entry name" value="Complex1_LYR_dom"/>
</dbReference>
<protein>
    <recommendedName>
        <fullName evidence="5">Complex 1 LYR protein domain-containing protein</fullName>
    </recommendedName>
</protein>
<sequence>MPAPRISGLQRKVFSLYRSVLRAARSRGAQQQDIKQYARAELERYRHTEKKNFQLIEHLIRRGTRQVEMLNQPDVSGVVV</sequence>
<gene>
    <name evidence="6" type="ORF">WJX81_004732</name>
</gene>
<dbReference type="GO" id="GO:0005759">
    <property type="term" value="C:mitochondrial matrix"/>
    <property type="evidence" value="ECO:0007669"/>
    <property type="project" value="UniProtKB-SubCell"/>
</dbReference>
<organism evidence="6 7">
    <name type="scientific">Elliptochloris bilobata</name>
    <dbReference type="NCBI Taxonomy" id="381761"/>
    <lineage>
        <taxon>Eukaryota</taxon>
        <taxon>Viridiplantae</taxon>
        <taxon>Chlorophyta</taxon>
        <taxon>core chlorophytes</taxon>
        <taxon>Trebouxiophyceae</taxon>
        <taxon>Trebouxiophyceae incertae sedis</taxon>
        <taxon>Elliptochloris clade</taxon>
        <taxon>Elliptochloris</taxon>
    </lineage>
</organism>
<dbReference type="InterPro" id="IPR045295">
    <property type="entry name" value="Complex1_LYR_SDHAF1_LYRM8"/>
</dbReference>
<evidence type="ECO:0000313" key="6">
    <source>
        <dbReference type="EMBL" id="KAK9835189.1"/>
    </source>
</evidence>
<dbReference type="Proteomes" id="UP001445335">
    <property type="component" value="Unassembled WGS sequence"/>
</dbReference>
<accession>A0AAW1RN27</accession>
<keyword evidence="2" id="KW-0496">Mitochondrion</keyword>
<evidence type="ECO:0000256" key="4">
    <source>
        <dbReference type="ARBA" id="ARBA00025715"/>
    </source>
</evidence>
<evidence type="ECO:0000256" key="3">
    <source>
        <dbReference type="ARBA" id="ARBA00023186"/>
    </source>
</evidence>
<comment type="similarity">
    <text evidence="4">Belongs to the complex I LYR family. SDHAF1 subfamily.</text>
</comment>
<evidence type="ECO:0000256" key="1">
    <source>
        <dbReference type="ARBA" id="ARBA00004305"/>
    </source>
</evidence>
<evidence type="ECO:0000256" key="2">
    <source>
        <dbReference type="ARBA" id="ARBA00023128"/>
    </source>
</evidence>
<comment type="caution">
    <text evidence="6">The sequence shown here is derived from an EMBL/GenBank/DDBJ whole genome shotgun (WGS) entry which is preliminary data.</text>
</comment>
<reference evidence="6 7" key="1">
    <citation type="journal article" date="2024" name="Nat. Commun.">
        <title>Phylogenomics reveals the evolutionary origins of lichenization in chlorophyte algae.</title>
        <authorList>
            <person name="Puginier C."/>
            <person name="Libourel C."/>
            <person name="Otte J."/>
            <person name="Skaloud P."/>
            <person name="Haon M."/>
            <person name="Grisel S."/>
            <person name="Petersen M."/>
            <person name="Berrin J.G."/>
            <person name="Delaux P.M."/>
            <person name="Dal Grande F."/>
            <person name="Keller J."/>
        </authorList>
    </citation>
    <scope>NUCLEOTIDE SEQUENCE [LARGE SCALE GENOMIC DNA]</scope>
    <source>
        <strain evidence="6 7">SAG 245.80</strain>
    </source>
</reference>
<feature type="domain" description="Complex 1 LYR protein" evidence="5">
    <location>
        <begin position="11"/>
        <end position="69"/>
    </location>
</feature>
<dbReference type="EMBL" id="JALJOU010000029">
    <property type="protein sequence ID" value="KAK9835189.1"/>
    <property type="molecule type" value="Genomic_DNA"/>
</dbReference>
<dbReference type="AlphaFoldDB" id="A0AAW1RN27"/>
<keyword evidence="7" id="KW-1185">Reference proteome</keyword>
<evidence type="ECO:0000313" key="7">
    <source>
        <dbReference type="Proteomes" id="UP001445335"/>
    </source>
</evidence>
<evidence type="ECO:0000259" key="5">
    <source>
        <dbReference type="Pfam" id="PF05347"/>
    </source>
</evidence>
<proteinExistence type="inferred from homology"/>
<dbReference type="GO" id="GO:0034553">
    <property type="term" value="P:mitochondrial respiratory chain complex II assembly"/>
    <property type="evidence" value="ECO:0007669"/>
    <property type="project" value="InterPro"/>
</dbReference>
<dbReference type="PANTHER" id="PTHR13675:SF1">
    <property type="entry name" value="SUCCINATE DEHYDROGENASE ASSEMBLY FACTOR 1, MITOCHONDRIAL"/>
    <property type="match status" value="1"/>
</dbReference>
<comment type="subcellular location">
    <subcellularLocation>
        <location evidence="1">Mitochondrion matrix</location>
    </subcellularLocation>
</comment>
<dbReference type="Pfam" id="PF05347">
    <property type="entry name" value="Complex1_LYR"/>
    <property type="match status" value="1"/>
</dbReference>
<name>A0AAW1RN27_9CHLO</name>